<protein>
    <recommendedName>
        <fullName evidence="5">CARDB domain-containing protein</fullName>
    </recommendedName>
</protein>
<organism evidence="3 4">
    <name type="scientific">Patulibacter brassicae</name>
    <dbReference type="NCBI Taxonomy" id="1705717"/>
    <lineage>
        <taxon>Bacteria</taxon>
        <taxon>Bacillati</taxon>
        <taxon>Actinomycetota</taxon>
        <taxon>Thermoleophilia</taxon>
        <taxon>Solirubrobacterales</taxon>
        <taxon>Patulibacteraceae</taxon>
        <taxon>Patulibacter</taxon>
    </lineage>
</organism>
<evidence type="ECO:0000313" key="3">
    <source>
        <dbReference type="EMBL" id="MDX8152455.1"/>
    </source>
</evidence>
<feature type="compositionally biased region" description="Acidic residues" evidence="1">
    <location>
        <begin position="1"/>
        <end position="11"/>
    </location>
</feature>
<evidence type="ECO:0000256" key="2">
    <source>
        <dbReference type="SAM" id="Phobius"/>
    </source>
</evidence>
<proteinExistence type="predicted"/>
<reference evidence="3 4" key="1">
    <citation type="submission" date="2023-11" db="EMBL/GenBank/DDBJ databases">
        <authorList>
            <person name="Xu M."/>
            <person name="Jiang T."/>
        </authorList>
    </citation>
    <scope>NUCLEOTIDE SEQUENCE [LARGE SCALE GENOMIC DNA]</scope>
    <source>
        <strain evidence="3 4">SD</strain>
    </source>
</reference>
<dbReference type="EMBL" id="JAXAVX010000006">
    <property type="protein sequence ID" value="MDX8152455.1"/>
    <property type="molecule type" value="Genomic_DNA"/>
</dbReference>
<name>A0ABU4VKV2_9ACTN</name>
<feature type="compositionally biased region" description="Gly residues" evidence="1">
    <location>
        <begin position="30"/>
        <end position="39"/>
    </location>
</feature>
<feature type="region of interest" description="Disordered" evidence="1">
    <location>
        <begin position="244"/>
        <end position="293"/>
    </location>
</feature>
<evidence type="ECO:0000313" key="4">
    <source>
        <dbReference type="Proteomes" id="UP001277761"/>
    </source>
</evidence>
<evidence type="ECO:0000256" key="1">
    <source>
        <dbReference type="SAM" id="MobiDB-lite"/>
    </source>
</evidence>
<dbReference type="RefSeq" id="WP_319954611.1">
    <property type="nucleotide sequence ID" value="NZ_JAXAVX010000006.1"/>
</dbReference>
<feature type="compositionally biased region" description="Gly residues" evidence="1">
    <location>
        <begin position="244"/>
        <end position="253"/>
    </location>
</feature>
<evidence type="ECO:0008006" key="5">
    <source>
        <dbReference type="Google" id="ProtNLM"/>
    </source>
</evidence>
<feature type="transmembrane region" description="Helical" evidence="2">
    <location>
        <begin position="51"/>
        <end position="72"/>
    </location>
</feature>
<comment type="caution">
    <text evidence="3">The sequence shown here is derived from an EMBL/GenBank/DDBJ whole genome shotgun (WGS) entry which is preliminary data.</text>
</comment>
<gene>
    <name evidence="3" type="ORF">SK069_12675</name>
</gene>
<keyword evidence="2" id="KW-0472">Membrane</keyword>
<dbReference type="InterPro" id="IPR013783">
    <property type="entry name" value="Ig-like_fold"/>
</dbReference>
<accession>A0ABU4VKV2</accession>
<keyword evidence="2" id="KW-1133">Transmembrane helix</keyword>
<feature type="region of interest" description="Disordered" evidence="1">
    <location>
        <begin position="1"/>
        <end position="42"/>
    </location>
</feature>
<sequence length="387" mass="39760">MSFFDDDDFDEPTYVAHEGESRRASSRRPGLGGLTGGGAPPDAQTARVRQIVALGAIVFILILLTVAVNSCVKSGRKSALQDYSRDVTAVLQESRSEVADPLFDVLSSGEEANALQSRLSSIREVASDEADRVQGFSPPGDDRGKAAQHDLELAMNLRAEALRVIAQEISRALADASTSQEALDAIAGQMQALLASDVILLSRTKPLIDEALRDADVSGAEVQAPRVLTDFSWLDADGLGAKLGSGGGGGGSSSSGEVRDRSGETPSSPGLHGTSITGVTMGGTQLSAGASTAVPGRKVEVQVNNGGESDESQIEVGATFAISGGQSVSTKRVIATLAQGQTATVPLTLPAAVRSGVEGELTITVGGVPGESNMDNNKQTFQVTVGG</sequence>
<feature type="compositionally biased region" description="Polar residues" evidence="1">
    <location>
        <begin position="264"/>
        <end position="290"/>
    </location>
</feature>
<keyword evidence="4" id="KW-1185">Reference proteome</keyword>
<dbReference type="Gene3D" id="2.60.40.10">
    <property type="entry name" value="Immunoglobulins"/>
    <property type="match status" value="1"/>
</dbReference>
<dbReference type="Proteomes" id="UP001277761">
    <property type="component" value="Unassembled WGS sequence"/>
</dbReference>
<keyword evidence="2" id="KW-0812">Transmembrane</keyword>